<reference evidence="11" key="1">
    <citation type="submission" date="2025-08" db="UniProtKB">
        <authorList>
            <consortium name="RefSeq"/>
        </authorList>
    </citation>
    <scope>IDENTIFICATION</scope>
    <source>
        <tissue evidence="11">Gonads</tissue>
    </source>
</reference>
<dbReference type="InterPro" id="IPR001944">
    <property type="entry name" value="Glycoside_Hdrlase_35"/>
</dbReference>
<name>A0A6J2XE38_SITOR</name>
<dbReference type="InParanoid" id="A0A6J2XE38"/>
<evidence type="ECO:0000259" key="7">
    <source>
        <dbReference type="Pfam" id="PF01301"/>
    </source>
</evidence>
<dbReference type="InterPro" id="IPR026283">
    <property type="entry name" value="B-gal_1-like"/>
</dbReference>
<dbReference type="SUPFAM" id="SSF49785">
    <property type="entry name" value="Galactose-binding domain-like"/>
    <property type="match status" value="1"/>
</dbReference>
<evidence type="ECO:0000256" key="6">
    <source>
        <dbReference type="RuleBase" id="RU003679"/>
    </source>
</evidence>
<dbReference type="GO" id="GO:0004565">
    <property type="term" value="F:beta-galactosidase activity"/>
    <property type="evidence" value="ECO:0007669"/>
    <property type="project" value="UniProtKB-EC"/>
</dbReference>
<feature type="domain" description="Glycoside hydrolase 35 catalytic" evidence="7">
    <location>
        <begin position="35"/>
        <end position="372"/>
    </location>
</feature>
<dbReference type="AlphaFoldDB" id="A0A6J2XE38"/>
<dbReference type="InterPro" id="IPR048912">
    <property type="entry name" value="BetaGal1-like_ABD1"/>
</dbReference>
<dbReference type="KEGG" id="soy:115877404"/>
<evidence type="ECO:0000313" key="11">
    <source>
        <dbReference type="RefSeq" id="XP_030749416.1"/>
    </source>
</evidence>
<evidence type="ECO:0000256" key="4">
    <source>
        <dbReference type="PIRSR" id="PIRSR006336-1"/>
    </source>
</evidence>
<dbReference type="Pfam" id="PF21317">
    <property type="entry name" value="BetaGal_ABD_1"/>
    <property type="match status" value="1"/>
</dbReference>
<keyword evidence="2 5" id="KW-0378">Hydrolase</keyword>
<dbReference type="InterPro" id="IPR031330">
    <property type="entry name" value="Gly_Hdrlase_35_cat"/>
</dbReference>
<accession>A0A6J2XE38</accession>
<dbReference type="GO" id="GO:0005975">
    <property type="term" value="P:carbohydrate metabolic process"/>
    <property type="evidence" value="ECO:0007669"/>
    <property type="project" value="InterPro"/>
</dbReference>
<protein>
    <recommendedName>
        <fullName evidence="5">Beta-galactosidase</fullName>
        <ecNumber evidence="5">3.2.1.23</ecNumber>
    </recommendedName>
</protein>
<dbReference type="PIRSF" id="PIRSF006336">
    <property type="entry name" value="B-gal"/>
    <property type="match status" value="1"/>
</dbReference>
<evidence type="ECO:0000256" key="2">
    <source>
        <dbReference type="ARBA" id="ARBA00022801"/>
    </source>
</evidence>
<dbReference type="Pfam" id="PF01301">
    <property type="entry name" value="Glyco_hydro_35"/>
    <property type="match status" value="1"/>
</dbReference>
<dbReference type="InterPro" id="IPR017853">
    <property type="entry name" value="GH"/>
</dbReference>
<evidence type="ECO:0000259" key="9">
    <source>
        <dbReference type="Pfam" id="PF21467"/>
    </source>
</evidence>
<dbReference type="PROSITE" id="PS01182">
    <property type="entry name" value="GLYCOSYL_HYDROL_F35"/>
    <property type="match status" value="1"/>
</dbReference>
<organism evidence="10 11">
    <name type="scientific">Sitophilus oryzae</name>
    <name type="common">Rice weevil</name>
    <name type="synonym">Curculio oryzae</name>
    <dbReference type="NCBI Taxonomy" id="7048"/>
    <lineage>
        <taxon>Eukaryota</taxon>
        <taxon>Metazoa</taxon>
        <taxon>Ecdysozoa</taxon>
        <taxon>Arthropoda</taxon>
        <taxon>Hexapoda</taxon>
        <taxon>Insecta</taxon>
        <taxon>Pterygota</taxon>
        <taxon>Neoptera</taxon>
        <taxon>Endopterygota</taxon>
        <taxon>Coleoptera</taxon>
        <taxon>Polyphaga</taxon>
        <taxon>Cucujiformia</taxon>
        <taxon>Curculionidae</taxon>
        <taxon>Dryophthorinae</taxon>
        <taxon>Sitophilus</taxon>
    </lineage>
</organism>
<evidence type="ECO:0000256" key="5">
    <source>
        <dbReference type="RuleBase" id="RU000675"/>
    </source>
</evidence>
<dbReference type="GeneID" id="115877404"/>
<comment type="catalytic activity">
    <reaction evidence="5">
        <text>Hydrolysis of terminal non-reducing beta-D-galactose residues in beta-D-galactosides.</text>
        <dbReference type="EC" id="3.2.1.23"/>
    </reaction>
</comment>
<proteinExistence type="inferred from homology"/>
<evidence type="ECO:0000256" key="3">
    <source>
        <dbReference type="ARBA" id="ARBA00023295"/>
    </source>
</evidence>
<feature type="active site" description="Proton donor" evidence="4">
    <location>
        <position position="189"/>
    </location>
</feature>
<dbReference type="FunFam" id="2.60.120.260:FF:000049">
    <property type="entry name" value="Beta-galactosidase"/>
    <property type="match status" value="1"/>
</dbReference>
<dbReference type="RefSeq" id="XP_030749416.1">
    <property type="nucleotide sequence ID" value="XM_030893556.1"/>
</dbReference>
<feature type="active site" description="Nucleophile" evidence="4">
    <location>
        <position position="276"/>
    </location>
</feature>
<dbReference type="InterPro" id="IPR008979">
    <property type="entry name" value="Galactose-bd-like_sf"/>
</dbReference>
<comment type="similarity">
    <text evidence="1 6">Belongs to the glycosyl hydrolase 35 family.</text>
</comment>
<dbReference type="Pfam" id="PF21467">
    <property type="entry name" value="BetaGal_gal-bd"/>
    <property type="match status" value="1"/>
</dbReference>
<evidence type="ECO:0000256" key="1">
    <source>
        <dbReference type="ARBA" id="ARBA00009809"/>
    </source>
</evidence>
<feature type="domain" description="Beta-galactosidase 1-like first all-beta" evidence="8">
    <location>
        <begin position="432"/>
        <end position="552"/>
    </location>
</feature>
<keyword evidence="10" id="KW-1185">Reference proteome</keyword>
<gene>
    <name evidence="11" type="primary">LOC115877404</name>
</gene>
<feature type="domain" description="Beta-galactosidase galactose-binding" evidence="9">
    <location>
        <begin position="573"/>
        <end position="632"/>
    </location>
</feature>
<dbReference type="SUPFAM" id="SSF51445">
    <property type="entry name" value="(Trans)glycosidases"/>
    <property type="match status" value="1"/>
</dbReference>
<dbReference type="OrthoDB" id="1657402at2759"/>
<dbReference type="PRINTS" id="PR00742">
    <property type="entry name" value="GLHYDRLASE35"/>
</dbReference>
<keyword evidence="3 5" id="KW-0326">Glycosidase</keyword>
<dbReference type="Gene3D" id="3.20.20.80">
    <property type="entry name" value="Glycosidases"/>
    <property type="match status" value="1"/>
</dbReference>
<evidence type="ECO:0000259" key="8">
    <source>
        <dbReference type="Pfam" id="PF21317"/>
    </source>
</evidence>
<dbReference type="InterPro" id="IPR048913">
    <property type="entry name" value="BetaGal_gal-bd"/>
</dbReference>
<dbReference type="Gene3D" id="2.60.120.260">
    <property type="entry name" value="Galactose-binding domain-like"/>
    <property type="match status" value="2"/>
</dbReference>
<evidence type="ECO:0000313" key="10">
    <source>
        <dbReference type="Proteomes" id="UP000504635"/>
    </source>
</evidence>
<dbReference type="PANTHER" id="PTHR23421">
    <property type="entry name" value="BETA-GALACTOSIDASE RELATED"/>
    <property type="match status" value="1"/>
</dbReference>
<dbReference type="FunCoup" id="A0A6J2XE38">
    <property type="interactions" value="652"/>
</dbReference>
<dbReference type="Proteomes" id="UP000504635">
    <property type="component" value="Unplaced"/>
</dbReference>
<dbReference type="InterPro" id="IPR019801">
    <property type="entry name" value="Glyco_hydro_35_CS"/>
</dbReference>
<dbReference type="EC" id="3.2.1.23" evidence="5"/>
<sequence length="658" mass="75018">MHVQPFEAQATLPTLYEYYTTGGIKTGLNSNQRFFTLNERNISLYSGAMHYFRTPKQLWRDRLRKMRAAGLNAVETYVPWNLHEPSPGVFDFGQGGTDMQDFLDIELFLKTAQEEDLFAILRPGPYICAEWEFGGFPSWLLREKGIQFRTSDDKYMSAVKRFFSALLPILAALQFINGGPIIMFQVENEYGSTKTSNYRRLPQFTPDKTYLRELRQLYLDNNITELLSTADGVTSFGTAGTIPRLFLVTANFGDDPKSSFDTLQSIQPNRSKMAMEYYPGWFDHWGEEHHTGDELELIKNLETIITYPGSFNIYMFHGGTSFGFMNGANVDNALADNSGYQPDTTSYDYDSPLTEAGDYTSKYNLIKILLNKYINPQTKLPAEPDLVPRVAYPNISLVEHIPLKSLIDSQDIKQYYSQPIAMELLDINNGTGQSYGYTAYRKSNLNLTKGDILTIEGHVCDSVLVFVNGQLISPILTSALDFNNFGFWRLSNSQITLTTEDVQDATVDLVVENWGRVNYGKLSQYYQYKGLWQGNVLINNVNISNWEHIPLEFKKSWTNSLHGWQKIGSTTGPGLYRGYIYITDDPQDTYIDMRQWTKGIVTINGFVLGRYARIGPQQCLYLPAPLINKGQNTIVIFEHYKASSNITFSQDQIWETIK</sequence>